<sequence length="186" mass="21644">MGVTAIQVYPDLSRRARTTSLKNTNPEELREIEQLKLQMSIMQKTIDRLMDDRSQQNSRDDSSGTSVGQGIHLSPDQPFSSSSRSLRHSHKIYSDFSQQPKYLNCRNEESKKCFDVTIQARSSAELARKFRQVKQEKADILHRKLRERKGKNIQDDVQLKIRIQRSSKLKKLHPLYNIPINIKPIQ</sequence>
<evidence type="ECO:0000313" key="3">
    <source>
        <dbReference type="Proteomes" id="UP001412067"/>
    </source>
</evidence>
<reference evidence="2 3" key="1">
    <citation type="journal article" date="2022" name="Nat. Plants">
        <title>Genomes of leafy and leafless Platanthera orchids illuminate the evolution of mycoheterotrophy.</title>
        <authorList>
            <person name="Li M.H."/>
            <person name="Liu K.W."/>
            <person name="Li Z."/>
            <person name="Lu H.C."/>
            <person name="Ye Q.L."/>
            <person name="Zhang D."/>
            <person name="Wang J.Y."/>
            <person name="Li Y.F."/>
            <person name="Zhong Z.M."/>
            <person name="Liu X."/>
            <person name="Yu X."/>
            <person name="Liu D.K."/>
            <person name="Tu X.D."/>
            <person name="Liu B."/>
            <person name="Hao Y."/>
            <person name="Liao X.Y."/>
            <person name="Jiang Y.T."/>
            <person name="Sun W.H."/>
            <person name="Chen J."/>
            <person name="Chen Y.Q."/>
            <person name="Ai Y."/>
            <person name="Zhai J.W."/>
            <person name="Wu S.S."/>
            <person name="Zhou Z."/>
            <person name="Hsiao Y.Y."/>
            <person name="Wu W.L."/>
            <person name="Chen Y.Y."/>
            <person name="Lin Y.F."/>
            <person name="Hsu J.L."/>
            <person name="Li C.Y."/>
            <person name="Wang Z.W."/>
            <person name="Zhao X."/>
            <person name="Zhong W.Y."/>
            <person name="Ma X.K."/>
            <person name="Ma L."/>
            <person name="Huang J."/>
            <person name="Chen G.Z."/>
            <person name="Huang M.Z."/>
            <person name="Huang L."/>
            <person name="Peng D.H."/>
            <person name="Luo Y.B."/>
            <person name="Zou S.Q."/>
            <person name="Chen S.P."/>
            <person name="Lan S."/>
            <person name="Tsai W.C."/>
            <person name="Van de Peer Y."/>
            <person name="Liu Z.J."/>
        </authorList>
    </citation>
    <scope>NUCLEOTIDE SEQUENCE [LARGE SCALE GENOMIC DNA]</scope>
    <source>
        <strain evidence="2">Lor288</strain>
    </source>
</reference>
<feature type="compositionally biased region" description="Basic and acidic residues" evidence="1">
    <location>
        <begin position="50"/>
        <end position="62"/>
    </location>
</feature>
<name>A0ABR2LWX0_9ASPA</name>
<evidence type="ECO:0000313" key="2">
    <source>
        <dbReference type="EMBL" id="KAK8953356.1"/>
    </source>
</evidence>
<accession>A0ABR2LWX0</accession>
<proteinExistence type="predicted"/>
<gene>
    <name evidence="2" type="ORF">KSP40_PGU008029</name>
</gene>
<feature type="region of interest" description="Disordered" evidence="1">
    <location>
        <begin position="50"/>
        <end position="86"/>
    </location>
</feature>
<organism evidence="2 3">
    <name type="scientific">Platanthera guangdongensis</name>
    <dbReference type="NCBI Taxonomy" id="2320717"/>
    <lineage>
        <taxon>Eukaryota</taxon>
        <taxon>Viridiplantae</taxon>
        <taxon>Streptophyta</taxon>
        <taxon>Embryophyta</taxon>
        <taxon>Tracheophyta</taxon>
        <taxon>Spermatophyta</taxon>
        <taxon>Magnoliopsida</taxon>
        <taxon>Liliopsida</taxon>
        <taxon>Asparagales</taxon>
        <taxon>Orchidaceae</taxon>
        <taxon>Orchidoideae</taxon>
        <taxon>Orchideae</taxon>
        <taxon>Orchidinae</taxon>
        <taxon>Platanthera</taxon>
    </lineage>
</organism>
<keyword evidence="3" id="KW-1185">Reference proteome</keyword>
<comment type="caution">
    <text evidence="2">The sequence shown here is derived from an EMBL/GenBank/DDBJ whole genome shotgun (WGS) entry which is preliminary data.</text>
</comment>
<dbReference type="EMBL" id="JBBWWR010000014">
    <property type="protein sequence ID" value="KAK8953356.1"/>
    <property type="molecule type" value="Genomic_DNA"/>
</dbReference>
<dbReference type="Proteomes" id="UP001412067">
    <property type="component" value="Unassembled WGS sequence"/>
</dbReference>
<protein>
    <submittedName>
        <fullName evidence="2">Uncharacterized protein</fullName>
    </submittedName>
</protein>
<evidence type="ECO:0000256" key="1">
    <source>
        <dbReference type="SAM" id="MobiDB-lite"/>
    </source>
</evidence>